<dbReference type="InterPro" id="IPR043519">
    <property type="entry name" value="NT_sf"/>
</dbReference>
<dbReference type="SUPFAM" id="SSF109604">
    <property type="entry name" value="HD-domain/PDEase-like"/>
    <property type="match status" value="1"/>
</dbReference>
<dbReference type="PROSITE" id="PS51880">
    <property type="entry name" value="TGS"/>
    <property type="match status" value="1"/>
</dbReference>
<dbReference type="FunFam" id="3.30.460.10:FF:000001">
    <property type="entry name" value="GTP pyrophosphokinase RelA"/>
    <property type="match status" value="1"/>
</dbReference>
<dbReference type="PROSITE" id="PS51831">
    <property type="entry name" value="HD"/>
    <property type="match status" value="1"/>
</dbReference>
<comment type="pathway">
    <text evidence="1">Purine metabolism.</text>
</comment>
<evidence type="ECO:0000256" key="1">
    <source>
        <dbReference type="ARBA" id="ARBA00025704"/>
    </source>
</evidence>
<dbReference type="InterPro" id="IPR003607">
    <property type="entry name" value="HD/PDEase_dom"/>
</dbReference>
<evidence type="ECO:0000313" key="6">
    <source>
        <dbReference type="Proteomes" id="UP000176974"/>
    </source>
</evidence>
<dbReference type="InterPro" id="IPR004811">
    <property type="entry name" value="RelA/Spo_fam"/>
</dbReference>
<name>A0A1G2FBT5_9BACT</name>
<dbReference type="InterPro" id="IPR012675">
    <property type="entry name" value="Beta-grasp_dom_sf"/>
</dbReference>
<dbReference type="PANTHER" id="PTHR21262">
    <property type="entry name" value="GUANOSINE-3',5'-BIS DIPHOSPHATE 3'-PYROPHOSPHOHYDROLASE"/>
    <property type="match status" value="1"/>
</dbReference>
<dbReference type="SUPFAM" id="SSF81271">
    <property type="entry name" value="TGS-like"/>
    <property type="match status" value="1"/>
</dbReference>
<dbReference type="Proteomes" id="UP000176974">
    <property type="component" value="Unassembled WGS sequence"/>
</dbReference>
<evidence type="ECO:0000259" key="4">
    <source>
        <dbReference type="PROSITE" id="PS51880"/>
    </source>
</evidence>
<dbReference type="InterPro" id="IPR007685">
    <property type="entry name" value="RelA_SpoT"/>
</dbReference>
<dbReference type="SUPFAM" id="SSF81301">
    <property type="entry name" value="Nucleotidyltransferase"/>
    <property type="match status" value="1"/>
</dbReference>
<organism evidence="5 6">
    <name type="scientific">Candidatus Portnoybacteria bacterium RIFCSPHIGHO2_01_FULL_40_12b</name>
    <dbReference type="NCBI Taxonomy" id="1801994"/>
    <lineage>
        <taxon>Bacteria</taxon>
        <taxon>Candidatus Portnoyibacteriota</taxon>
    </lineage>
</organism>
<dbReference type="Pfam" id="PF04607">
    <property type="entry name" value="RelA_SpoT"/>
    <property type="match status" value="1"/>
</dbReference>
<reference evidence="5 6" key="1">
    <citation type="journal article" date="2016" name="Nat. Commun.">
        <title>Thousands of microbial genomes shed light on interconnected biogeochemical processes in an aquifer system.</title>
        <authorList>
            <person name="Anantharaman K."/>
            <person name="Brown C.T."/>
            <person name="Hug L.A."/>
            <person name="Sharon I."/>
            <person name="Castelle C.J."/>
            <person name="Probst A.J."/>
            <person name="Thomas B.C."/>
            <person name="Singh A."/>
            <person name="Wilkins M.J."/>
            <person name="Karaoz U."/>
            <person name="Brodie E.L."/>
            <person name="Williams K.H."/>
            <person name="Hubbard S.S."/>
            <person name="Banfield J.F."/>
        </authorList>
    </citation>
    <scope>NUCLEOTIDE SEQUENCE [LARGE SCALE GENOMIC DNA]</scope>
</reference>
<dbReference type="CDD" id="cd05399">
    <property type="entry name" value="NT_Rel-Spo_like"/>
    <property type="match status" value="1"/>
</dbReference>
<dbReference type="CDD" id="cd01668">
    <property type="entry name" value="TGS_RSH"/>
    <property type="match status" value="1"/>
</dbReference>
<dbReference type="FunFam" id="1.10.3210.10:FF:000001">
    <property type="entry name" value="GTP pyrophosphokinase RelA"/>
    <property type="match status" value="1"/>
</dbReference>
<dbReference type="NCBIfam" id="TIGR00691">
    <property type="entry name" value="spoT_relA"/>
    <property type="match status" value="1"/>
</dbReference>
<sequence>MPTVQRILKKVKKYDSLGDTAIIQKAYDFALKGHQGQKRISGEDYISHCLAAAETLADWKLDVETIAASLLHDILDDTQITLKELKNEFGENISKLVEGVGKIDKIKYQGQERAAENFRKLILATAEDIRVVLIKLADRLHNMKTLAVLPKEKQKRIALETLEIYAPIANRLGMGELKGQLEDLTFPYVYPKKYQQLINIIKEEYEEREKYLIKARGTLEAKIKKEKIEIVDIHSRAKHQYSLYKKLLRYDMDLDKIYDLVALRIIVTKDEDCYTVLGIIHKLWKPLPGRIKDYIALPKPNGYQSLHTTVFTLDGKIIEIQIRTSKMHQKAEYGIASHWYYSEQKGLIKYLQKFLPPIHQIMPIYQKNPPPRPTDKDISWVKELQKWQEEKFNSPEEFFKSLKIDFFKDRIFVFTPKGDVFDLPEGATAIDFAYRVHSEIGDHCAGAKIDGKLCPLNKPLQNGQIVEIMTQKNKKPSQDWLKFVKTHEAKSRIRAWLKKHS</sequence>
<evidence type="ECO:0000259" key="3">
    <source>
        <dbReference type="PROSITE" id="PS51831"/>
    </source>
</evidence>
<gene>
    <name evidence="5" type="ORF">A2815_01215</name>
</gene>
<comment type="similarity">
    <text evidence="2">Belongs to the relA/spoT family.</text>
</comment>
<dbReference type="SMART" id="SM00471">
    <property type="entry name" value="HDc"/>
    <property type="match status" value="1"/>
</dbReference>
<dbReference type="SMART" id="SM00954">
    <property type="entry name" value="RelA_SpoT"/>
    <property type="match status" value="1"/>
</dbReference>
<dbReference type="Gene3D" id="3.30.460.10">
    <property type="entry name" value="Beta Polymerase, domain 2"/>
    <property type="match status" value="1"/>
</dbReference>
<dbReference type="Pfam" id="PF02824">
    <property type="entry name" value="TGS"/>
    <property type="match status" value="1"/>
</dbReference>
<protein>
    <recommendedName>
        <fullName evidence="7">TGS domain-containing protein</fullName>
    </recommendedName>
</protein>
<dbReference type="FunFam" id="3.10.20.30:FF:000002">
    <property type="entry name" value="GTP pyrophosphokinase (RelA/SpoT)"/>
    <property type="match status" value="1"/>
</dbReference>
<dbReference type="InterPro" id="IPR006674">
    <property type="entry name" value="HD_domain"/>
</dbReference>
<dbReference type="EMBL" id="MHMY01000021">
    <property type="protein sequence ID" value="OGZ35011.1"/>
    <property type="molecule type" value="Genomic_DNA"/>
</dbReference>
<dbReference type="Gene3D" id="3.10.20.30">
    <property type="match status" value="1"/>
</dbReference>
<dbReference type="InterPro" id="IPR004095">
    <property type="entry name" value="TGS"/>
</dbReference>
<proteinExistence type="inferred from homology"/>
<evidence type="ECO:0000256" key="2">
    <source>
        <dbReference type="RuleBase" id="RU003847"/>
    </source>
</evidence>
<dbReference type="CDD" id="cd00077">
    <property type="entry name" value="HDc"/>
    <property type="match status" value="1"/>
</dbReference>
<dbReference type="GO" id="GO:0005886">
    <property type="term" value="C:plasma membrane"/>
    <property type="evidence" value="ECO:0007669"/>
    <property type="project" value="TreeGrafter"/>
</dbReference>
<accession>A0A1G2FBT5</accession>
<dbReference type="InterPro" id="IPR033655">
    <property type="entry name" value="TGS_RelA/SpoT"/>
</dbReference>
<dbReference type="GO" id="GO:0015969">
    <property type="term" value="P:guanosine tetraphosphate metabolic process"/>
    <property type="evidence" value="ECO:0007669"/>
    <property type="project" value="InterPro"/>
</dbReference>
<dbReference type="InterPro" id="IPR012676">
    <property type="entry name" value="TGS-like"/>
</dbReference>
<evidence type="ECO:0000313" key="5">
    <source>
        <dbReference type="EMBL" id="OGZ35011.1"/>
    </source>
</evidence>
<feature type="domain" description="TGS" evidence="4">
    <location>
        <begin position="409"/>
        <end position="470"/>
    </location>
</feature>
<dbReference type="Pfam" id="PF13328">
    <property type="entry name" value="HD_4"/>
    <property type="match status" value="1"/>
</dbReference>
<comment type="caution">
    <text evidence="5">The sequence shown here is derived from an EMBL/GenBank/DDBJ whole genome shotgun (WGS) entry which is preliminary data.</text>
</comment>
<dbReference type="PANTHER" id="PTHR21262:SF31">
    <property type="entry name" value="GTP PYROPHOSPHOKINASE"/>
    <property type="match status" value="1"/>
</dbReference>
<comment type="function">
    <text evidence="2">In eubacteria ppGpp (guanosine 3'-diphosphate 5'-diphosphate) is a mediator of the stringent response that coordinates a variety of cellular activities in response to changes in nutritional abundance.</text>
</comment>
<dbReference type="AlphaFoldDB" id="A0A1G2FBT5"/>
<dbReference type="Gene3D" id="1.10.3210.10">
    <property type="entry name" value="Hypothetical protein af1432"/>
    <property type="match status" value="1"/>
</dbReference>
<feature type="domain" description="HD" evidence="3">
    <location>
        <begin position="45"/>
        <end position="143"/>
    </location>
</feature>
<evidence type="ECO:0008006" key="7">
    <source>
        <dbReference type="Google" id="ProtNLM"/>
    </source>
</evidence>